<accession>A0A1V0M7A4</accession>
<dbReference type="OrthoDB" id="517418at2"/>
<evidence type="ECO:0000313" key="2">
    <source>
        <dbReference type="EMBL" id="MDH2307524.1"/>
    </source>
</evidence>
<dbReference type="SUPFAM" id="SSF47598">
    <property type="entry name" value="Ribbon-helix-helix"/>
    <property type="match status" value="1"/>
</dbReference>
<dbReference type="GO" id="GO:0006355">
    <property type="term" value="P:regulation of DNA-templated transcription"/>
    <property type="evidence" value="ECO:0007669"/>
    <property type="project" value="InterPro"/>
</dbReference>
<dbReference type="RefSeq" id="WP_096864993.1">
    <property type="nucleotide sequence ID" value="NZ_ABFDCG020000124.1"/>
</dbReference>
<dbReference type="InterPro" id="IPR013321">
    <property type="entry name" value="Arc_rbn_hlx_hlx"/>
</dbReference>
<dbReference type="AlphaFoldDB" id="A0A1V0M7A4"/>
<dbReference type="InterPro" id="IPR015354">
    <property type="entry name" value="DNA_partition_ParG"/>
</dbReference>
<geneLocation type="plasmid" evidence="1">
    <name>pC131</name>
</geneLocation>
<dbReference type="Proteomes" id="UP001162044">
    <property type="component" value="Unassembled WGS sequence"/>
</dbReference>
<reference evidence="1" key="1">
    <citation type="submission" date="2016-08" db="EMBL/GenBank/DDBJ databases">
        <title>The complete plasmid sequence pC131 of Providencia rettgeri strain 30905.</title>
        <authorList>
            <person name="Dropa M."/>
            <person name="Ghiglione B."/>
            <person name="Matte M.H."/>
            <person name="Lincopan N."/>
            <person name="Cerdeira L."/>
        </authorList>
    </citation>
    <scope>NUCLEOTIDE SEQUENCE</scope>
    <source>
        <strain evidence="1">30905</strain>
        <plasmid evidence="1">pC131</plasmid>
    </source>
</reference>
<name>A0A1V0M7A4_PRORE</name>
<proteinExistence type="predicted"/>
<gene>
    <name evidence="1" type="ORF">pC131_00030</name>
    <name evidence="2" type="ORF">QDQ51_19160</name>
</gene>
<dbReference type="InterPro" id="IPR010985">
    <property type="entry name" value="Ribbon_hlx_hlx"/>
</dbReference>
<keyword evidence="1" id="KW-0614">Plasmid</keyword>
<dbReference type="EMBL" id="KX774387">
    <property type="protein sequence ID" value="ARD70760.1"/>
    <property type="molecule type" value="Genomic_DNA"/>
</dbReference>
<dbReference type="Gene3D" id="1.10.1220.10">
    <property type="entry name" value="Met repressor-like"/>
    <property type="match status" value="1"/>
</dbReference>
<protein>
    <submittedName>
        <fullName evidence="1">DNA partition complex ParG</fullName>
    </submittedName>
    <submittedName>
        <fullName evidence="2">Plasmid partition protein ParG</fullName>
    </submittedName>
</protein>
<dbReference type="Pfam" id="PF09274">
    <property type="entry name" value="ParG"/>
    <property type="match status" value="1"/>
</dbReference>
<reference evidence="2" key="3">
    <citation type="submission" date="2023-10" db="EMBL/GenBank/DDBJ databases">
        <title>Analysis of Resistance Genes of Carbapenem-resistant Providencia rettgeri.</title>
        <authorList>
            <person name="Liu M."/>
        </authorList>
    </citation>
    <scope>NUCLEOTIDE SEQUENCE</scope>
    <source>
        <strain evidence="2">QITACRE101</strain>
    </source>
</reference>
<organism evidence="1">
    <name type="scientific">Providencia rettgeri</name>
    <dbReference type="NCBI Taxonomy" id="587"/>
    <lineage>
        <taxon>Bacteria</taxon>
        <taxon>Pseudomonadati</taxon>
        <taxon>Pseudomonadota</taxon>
        <taxon>Gammaproteobacteria</taxon>
        <taxon>Enterobacterales</taxon>
        <taxon>Morganellaceae</taxon>
        <taxon>Providencia</taxon>
    </lineage>
</organism>
<dbReference type="GO" id="GO:0043565">
    <property type="term" value="F:sequence-specific DNA binding"/>
    <property type="evidence" value="ECO:0007669"/>
    <property type="project" value="UniProtKB-ARBA"/>
</dbReference>
<dbReference type="EMBL" id="JARVQW010000013">
    <property type="protein sequence ID" value="MDH2307524.1"/>
    <property type="molecule type" value="Genomic_DNA"/>
</dbReference>
<sequence length="75" mass="8803">MALKKVNESANSQKMKFGENRDLDKILDKSTKTKRINVDLDEDTQIRFKAACVKRNTTMKDVISDYVHQWLKENE</sequence>
<reference evidence="2" key="2">
    <citation type="submission" date="2023-04" db="EMBL/GenBank/DDBJ databases">
        <authorList>
            <person name="Li W."/>
        </authorList>
    </citation>
    <scope>NUCLEOTIDE SEQUENCE</scope>
    <source>
        <strain evidence="2">QITACRE101</strain>
    </source>
</reference>
<evidence type="ECO:0000313" key="1">
    <source>
        <dbReference type="EMBL" id="ARD70760.1"/>
    </source>
</evidence>